<gene>
    <name evidence="2" type="ORF">SBAD_LOCUS7401</name>
</gene>
<dbReference type="EMBL" id="UZAM01010587">
    <property type="protein sequence ID" value="VDP12980.1"/>
    <property type="molecule type" value="Genomic_DNA"/>
</dbReference>
<protein>
    <submittedName>
        <fullName evidence="4">Secreted protein</fullName>
    </submittedName>
</protein>
<keyword evidence="3" id="KW-1185">Reference proteome</keyword>
<proteinExistence type="predicted"/>
<accession>A0A183IUV7</accession>
<reference evidence="4" key="1">
    <citation type="submission" date="2016-06" db="UniProtKB">
        <authorList>
            <consortium name="WormBaseParasite"/>
        </authorList>
    </citation>
    <scope>IDENTIFICATION</scope>
</reference>
<name>A0A183IUV7_9BILA</name>
<evidence type="ECO:0000313" key="3">
    <source>
        <dbReference type="Proteomes" id="UP000270296"/>
    </source>
</evidence>
<keyword evidence="1" id="KW-0732">Signal</keyword>
<organism evidence="4">
    <name type="scientific">Soboliphyme baturini</name>
    <dbReference type="NCBI Taxonomy" id="241478"/>
    <lineage>
        <taxon>Eukaryota</taxon>
        <taxon>Metazoa</taxon>
        <taxon>Ecdysozoa</taxon>
        <taxon>Nematoda</taxon>
        <taxon>Enoplea</taxon>
        <taxon>Dorylaimia</taxon>
        <taxon>Dioctophymatida</taxon>
        <taxon>Dioctophymatoidea</taxon>
        <taxon>Soboliphymatidae</taxon>
        <taxon>Soboliphyme</taxon>
    </lineage>
</organism>
<reference evidence="2 3" key="2">
    <citation type="submission" date="2018-11" db="EMBL/GenBank/DDBJ databases">
        <authorList>
            <consortium name="Pathogen Informatics"/>
        </authorList>
    </citation>
    <scope>NUCLEOTIDE SEQUENCE [LARGE SCALE GENOMIC DNA]</scope>
</reference>
<evidence type="ECO:0000256" key="1">
    <source>
        <dbReference type="SAM" id="SignalP"/>
    </source>
</evidence>
<sequence length="86" mass="9623">MILLPLILITAVVACSYAKPIYLEDRTEDFGDATVFYDKQKHSVPLSGVLYGKRNSRSLQSDSDLFMQYSKMRPGIRVPFSGGVYG</sequence>
<evidence type="ECO:0000313" key="4">
    <source>
        <dbReference type="WBParaSite" id="SBAD_0000768201-mRNA-1"/>
    </source>
</evidence>
<feature type="chain" id="PRO_5043140247" evidence="1">
    <location>
        <begin position="19"/>
        <end position="86"/>
    </location>
</feature>
<dbReference type="Proteomes" id="UP000270296">
    <property type="component" value="Unassembled WGS sequence"/>
</dbReference>
<dbReference type="AlphaFoldDB" id="A0A183IUV7"/>
<evidence type="ECO:0000313" key="2">
    <source>
        <dbReference type="EMBL" id="VDP12980.1"/>
    </source>
</evidence>
<dbReference type="WBParaSite" id="SBAD_0000768201-mRNA-1">
    <property type="protein sequence ID" value="SBAD_0000768201-mRNA-1"/>
    <property type="gene ID" value="SBAD_0000768201"/>
</dbReference>
<feature type="signal peptide" evidence="1">
    <location>
        <begin position="1"/>
        <end position="18"/>
    </location>
</feature>